<dbReference type="Proteomes" id="UP000823674">
    <property type="component" value="Chromosome A09"/>
</dbReference>
<accession>A0ABQ7LEN1</accession>
<name>A0ABQ7LEN1_BRACM</name>
<proteinExistence type="predicted"/>
<sequence length="63" mass="7014">MPQDASVLQTMVLTFGGCQGWRDIKGTMGQYRPISVGVCINGFIYYGAYNLTDVMNPVIVYIF</sequence>
<evidence type="ECO:0000313" key="2">
    <source>
        <dbReference type="EMBL" id="KAG5385024.1"/>
    </source>
</evidence>
<organism evidence="2 3">
    <name type="scientific">Brassica rapa subsp. trilocularis</name>
    <dbReference type="NCBI Taxonomy" id="1813537"/>
    <lineage>
        <taxon>Eukaryota</taxon>
        <taxon>Viridiplantae</taxon>
        <taxon>Streptophyta</taxon>
        <taxon>Embryophyta</taxon>
        <taxon>Tracheophyta</taxon>
        <taxon>Spermatophyta</taxon>
        <taxon>Magnoliopsida</taxon>
        <taxon>eudicotyledons</taxon>
        <taxon>Gunneridae</taxon>
        <taxon>Pentapetalae</taxon>
        <taxon>rosids</taxon>
        <taxon>malvids</taxon>
        <taxon>Brassicales</taxon>
        <taxon>Brassicaceae</taxon>
        <taxon>Brassiceae</taxon>
        <taxon>Brassica</taxon>
    </lineage>
</organism>
<comment type="caution">
    <text evidence="2">The sequence shown here is derived from an EMBL/GenBank/DDBJ whole genome shotgun (WGS) entry which is preliminary data.</text>
</comment>
<protein>
    <recommendedName>
        <fullName evidence="1">F-box associated beta-propeller type 3 domain-containing protein</fullName>
    </recommendedName>
</protein>
<dbReference type="Pfam" id="PF08268">
    <property type="entry name" value="FBA_3"/>
    <property type="match status" value="1"/>
</dbReference>
<feature type="domain" description="F-box associated beta-propeller type 3" evidence="1">
    <location>
        <begin position="9"/>
        <end position="60"/>
    </location>
</feature>
<reference evidence="2 3" key="1">
    <citation type="submission" date="2021-03" db="EMBL/GenBank/DDBJ databases">
        <authorList>
            <person name="King G.J."/>
            <person name="Bancroft I."/>
            <person name="Baten A."/>
            <person name="Bloomfield J."/>
            <person name="Borpatragohain P."/>
            <person name="He Z."/>
            <person name="Irish N."/>
            <person name="Irwin J."/>
            <person name="Liu K."/>
            <person name="Mauleon R.P."/>
            <person name="Moore J."/>
            <person name="Morris R."/>
            <person name="Ostergaard L."/>
            <person name="Wang B."/>
            <person name="Wells R."/>
        </authorList>
    </citation>
    <scope>NUCLEOTIDE SEQUENCE [LARGE SCALE GENOMIC DNA]</scope>
    <source>
        <strain evidence="2">R-o-18</strain>
        <tissue evidence="2">Leaf</tissue>
    </source>
</reference>
<evidence type="ECO:0000313" key="3">
    <source>
        <dbReference type="Proteomes" id="UP000823674"/>
    </source>
</evidence>
<keyword evidence="3" id="KW-1185">Reference proteome</keyword>
<dbReference type="InterPro" id="IPR013187">
    <property type="entry name" value="F-box-assoc_dom_typ3"/>
</dbReference>
<gene>
    <name evidence="2" type="primary">A09g513250.1_BraROA</name>
    <name evidence="2" type="ORF">IGI04_036494</name>
</gene>
<dbReference type="EMBL" id="JADBGQ010000008">
    <property type="protein sequence ID" value="KAG5385024.1"/>
    <property type="molecule type" value="Genomic_DNA"/>
</dbReference>
<evidence type="ECO:0000259" key="1">
    <source>
        <dbReference type="Pfam" id="PF08268"/>
    </source>
</evidence>